<evidence type="ECO:0000256" key="1">
    <source>
        <dbReference type="SAM" id="Coils"/>
    </source>
</evidence>
<dbReference type="InterPro" id="IPR005105">
    <property type="entry name" value="GlnD_Uridyltrans_N"/>
</dbReference>
<dbReference type="SUPFAM" id="SSF48452">
    <property type="entry name" value="TPR-like"/>
    <property type="match status" value="1"/>
</dbReference>
<sequence>MSCSEEEINLANQLKLLCTKVGKFYKEGEDILDKSASIFNNLACLYENNAENKRDLIKAAALFNAAIVRQPQIITFQKNLKTLCRNILRVAEALKLEANLIEISQQLKEKIETMRKNADKRLQSHITDIPNAEEIMTNLHFYVTNEKMFNLEQVEIRQMQDLQMEISQDYTDLMVFVAKKCEEIMGNPPCRYCVAGMGSLARKEITPYSDFEHVIILEEGVQNQQNYEKTLEYFRWLSVVFQIIIINLGETIIPAVAIPSLNDFSTPGGSWFLDVITRRGISFDAMMEHASKFPLGPQGTDRAGISDKELIQTASNMAKYAKPRSSDNTAIYSMADIITKVCFVFGCEQVFNDFSTQLRQLLRNENKVRKEFLERQTKEDLRKFNIVNNLMDLFGAEQANIKHIFYRSLTLFISALGIKESIEDYSCFDIIKTLRARNLLSEKTEHRLLFAASVACRVRLGEYVSTNRQNDYVACGQRYYNISDNQLLLKLCKKIGERRLLEYLTTTYGLQQAMMSSNPFANIDRALIPTLLVQFKVLRFLNFYNHLLRLWSDYNANPSRQVQEKDEMWMRMYVIGAHRRNRKYQAALDEISWFDSKKVEDPLLEGNLITTKINCFYNIGRKEEAFVSSQHAEAVLKNTNIAGEEKLDLLCHGISFLGICKSEILEDYEGALTKFEEELSYLDQTYVVSKISRKVVCLYNISTCLLGLKQYDVAQQKATEALDSVAGLNGPVNIICSCLRVLGICSQKQGNFSEALTYFTRERKERNLCLRQEISMSRDEEKERVEEEEELRRIIKETELHILHENSVCRTEDIKLKHKNVRACVLQ</sequence>
<dbReference type="PANTHER" id="PTHR19959:SF119">
    <property type="entry name" value="FUNGAL LIPASE-LIKE DOMAIN-CONTAINING PROTEIN"/>
    <property type="match status" value="1"/>
</dbReference>
<gene>
    <name evidence="3" type="ORF">CVLEPA_LOCUS4455</name>
</gene>
<name>A0ABP0F917_CLALP</name>
<organism evidence="3 4">
    <name type="scientific">Clavelina lepadiformis</name>
    <name type="common">Light-bulb sea squirt</name>
    <name type="synonym">Ascidia lepadiformis</name>
    <dbReference type="NCBI Taxonomy" id="159417"/>
    <lineage>
        <taxon>Eukaryota</taxon>
        <taxon>Metazoa</taxon>
        <taxon>Chordata</taxon>
        <taxon>Tunicata</taxon>
        <taxon>Ascidiacea</taxon>
        <taxon>Aplousobranchia</taxon>
        <taxon>Clavelinidae</taxon>
        <taxon>Clavelina</taxon>
    </lineage>
</organism>
<keyword evidence="1" id="KW-0175">Coiled coil</keyword>
<accession>A0ABP0F917</accession>
<evidence type="ECO:0000313" key="4">
    <source>
        <dbReference type="Proteomes" id="UP001642483"/>
    </source>
</evidence>
<dbReference type="Proteomes" id="UP001642483">
    <property type="component" value="Unassembled WGS sequence"/>
</dbReference>
<protein>
    <recommendedName>
        <fullName evidence="2">Protein-PII uridylyltransferase N-terminal domain-containing protein</fullName>
    </recommendedName>
</protein>
<dbReference type="PANTHER" id="PTHR19959">
    <property type="entry name" value="KINESIN LIGHT CHAIN"/>
    <property type="match status" value="1"/>
</dbReference>
<keyword evidence="4" id="KW-1185">Reference proteome</keyword>
<dbReference type="InterPro" id="IPR011990">
    <property type="entry name" value="TPR-like_helical_dom_sf"/>
</dbReference>
<reference evidence="3 4" key="1">
    <citation type="submission" date="2024-02" db="EMBL/GenBank/DDBJ databases">
        <authorList>
            <person name="Daric V."/>
            <person name="Darras S."/>
        </authorList>
    </citation>
    <scope>NUCLEOTIDE SEQUENCE [LARGE SCALE GENOMIC DNA]</scope>
</reference>
<dbReference type="Gene3D" id="1.25.40.10">
    <property type="entry name" value="Tetratricopeptide repeat domain"/>
    <property type="match status" value="1"/>
</dbReference>
<evidence type="ECO:0000313" key="3">
    <source>
        <dbReference type="EMBL" id="CAK8674792.1"/>
    </source>
</evidence>
<dbReference type="EMBL" id="CAWYQH010000013">
    <property type="protein sequence ID" value="CAK8674792.1"/>
    <property type="molecule type" value="Genomic_DNA"/>
</dbReference>
<feature type="domain" description="Protein-PII uridylyltransferase N-terminal" evidence="2">
    <location>
        <begin position="159"/>
        <end position="231"/>
    </location>
</feature>
<comment type="caution">
    <text evidence="3">The sequence shown here is derived from an EMBL/GenBank/DDBJ whole genome shotgun (WGS) entry which is preliminary data.</text>
</comment>
<feature type="coiled-coil region" evidence="1">
    <location>
        <begin position="771"/>
        <end position="798"/>
    </location>
</feature>
<dbReference type="Pfam" id="PF03445">
    <property type="entry name" value="DUF294"/>
    <property type="match status" value="1"/>
</dbReference>
<proteinExistence type="predicted"/>
<evidence type="ECO:0000259" key="2">
    <source>
        <dbReference type="Pfam" id="PF03445"/>
    </source>
</evidence>